<evidence type="ECO:0000313" key="1">
    <source>
        <dbReference type="EMBL" id="CAJ2638379.1"/>
    </source>
</evidence>
<gene>
    <name evidence="1" type="ORF">MILVUS5_LOCUS8611</name>
</gene>
<dbReference type="Proteomes" id="UP001177021">
    <property type="component" value="Unassembled WGS sequence"/>
</dbReference>
<proteinExistence type="predicted"/>
<reference evidence="1" key="1">
    <citation type="submission" date="2023-10" db="EMBL/GenBank/DDBJ databases">
        <authorList>
            <person name="Rodriguez Cubillos JULIANA M."/>
            <person name="De Vega J."/>
        </authorList>
    </citation>
    <scope>NUCLEOTIDE SEQUENCE</scope>
</reference>
<protein>
    <submittedName>
        <fullName evidence="1">Uncharacterized protein</fullName>
    </submittedName>
</protein>
<sequence length="67" mass="7689">MYQNKMIMCLILASTLLFTLRREVDRQTRAISLLPSFFNTSFSLTSSDSFSILWISLTDDILKISHG</sequence>
<evidence type="ECO:0000313" key="2">
    <source>
        <dbReference type="Proteomes" id="UP001177021"/>
    </source>
</evidence>
<comment type="caution">
    <text evidence="1">The sequence shown here is derived from an EMBL/GenBank/DDBJ whole genome shotgun (WGS) entry which is preliminary data.</text>
</comment>
<name>A0ACB0J324_TRIPR</name>
<keyword evidence="2" id="KW-1185">Reference proteome</keyword>
<dbReference type="EMBL" id="CASHSV030000013">
    <property type="protein sequence ID" value="CAJ2638379.1"/>
    <property type="molecule type" value="Genomic_DNA"/>
</dbReference>
<accession>A0ACB0J324</accession>
<organism evidence="1 2">
    <name type="scientific">Trifolium pratense</name>
    <name type="common">Red clover</name>
    <dbReference type="NCBI Taxonomy" id="57577"/>
    <lineage>
        <taxon>Eukaryota</taxon>
        <taxon>Viridiplantae</taxon>
        <taxon>Streptophyta</taxon>
        <taxon>Embryophyta</taxon>
        <taxon>Tracheophyta</taxon>
        <taxon>Spermatophyta</taxon>
        <taxon>Magnoliopsida</taxon>
        <taxon>eudicotyledons</taxon>
        <taxon>Gunneridae</taxon>
        <taxon>Pentapetalae</taxon>
        <taxon>rosids</taxon>
        <taxon>fabids</taxon>
        <taxon>Fabales</taxon>
        <taxon>Fabaceae</taxon>
        <taxon>Papilionoideae</taxon>
        <taxon>50 kb inversion clade</taxon>
        <taxon>NPAAA clade</taxon>
        <taxon>Hologalegina</taxon>
        <taxon>IRL clade</taxon>
        <taxon>Trifolieae</taxon>
        <taxon>Trifolium</taxon>
    </lineage>
</organism>